<proteinExistence type="predicted"/>
<organism evidence="1 2">
    <name type="scientific">Haematococcus lacustris</name>
    <name type="common">Green alga</name>
    <name type="synonym">Haematococcus pluvialis</name>
    <dbReference type="NCBI Taxonomy" id="44745"/>
    <lineage>
        <taxon>Eukaryota</taxon>
        <taxon>Viridiplantae</taxon>
        <taxon>Chlorophyta</taxon>
        <taxon>core chlorophytes</taxon>
        <taxon>Chlorophyceae</taxon>
        <taxon>CS clade</taxon>
        <taxon>Chlamydomonadales</taxon>
        <taxon>Haematococcaceae</taxon>
        <taxon>Haematococcus</taxon>
    </lineage>
</organism>
<gene>
    <name evidence="1" type="ORF">HaLaN_12609</name>
</gene>
<dbReference type="EMBL" id="BLLF01000964">
    <property type="protein sequence ID" value="GFH16228.1"/>
    <property type="molecule type" value="Genomic_DNA"/>
</dbReference>
<dbReference type="Proteomes" id="UP000485058">
    <property type="component" value="Unassembled WGS sequence"/>
</dbReference>
<name>A0A699ZAS1_HAELA</name>
<reference evidence="1 2" key="1">
    <citation type="submission" date="2020-02" db="EMBL/GenBank/DDBJ databases">
        <title>Draft genome sequence of Haematococcus lacustris strain NIES-144.</title>
        <authorList>
            <person name="Morimoto D."/>
            <person name="Nakagawa S."/>
            <person name="Yoshida T."/>
            <person name="Sawayama S."/>
        </authorList>
    </citation>
    <scope>NUCLEOTIDE SEQUENCE [LARGE SCALE GENOMIC DNA]</scope>
    <source>
        <strain evidence="1 2">NIES-144</strain>
    </source>
</reference>
<protein>
    <submittedName>
        <fullName evidence="1">Uncharacterized protein</fullName>
    </submittedName>
</protein>
<evidence type="ECO:0000313" key="2">
    <source>
        <dbReference type="Proteomes" id="UP000485058"/>
    </source>
</evidence>
<sequence>MPFLSDWFGGKPKAPELVVAEGAFTPEELEAIQKQLQATAGPGPGPTPADTVTALACRQWCGAQQQPEAPACCSMHPPAGHTYQ</sequence>
<dbReference type="AlphaFoldDB" id="A0A699ZAS1"/>
<comment type="caution">
    <text evidence="1">The sequence shown here is derived from an EMBL/GenBank/DDBJ whole genome shotgun (WGS) entry which is preliminary data.</text>
</comment>
<accession>A0A699ZAS1</accession>
<evidence type="ECO:0000313" key="1">
    <source>
        <dbReference type="EMBL" id="GFH16228.1"/>
    </source>
</evidence>
<keyword evidence="2" id="KW-1185">Reference proteome</keyword>